<dbReference type="AlphaFoldDB" id="A0A4Y9P4H6"/>
<gene>
    <name evidence="1" type="ORF">E4K64_16490</name>
</gene>
<proteinExistence type="predicted"/>
<reference evidence="1 2" key="1">
    <citation type="submission" date="2019-03" db="EMBL/GenBank/DDBJ databases">
        <title>Bradyrhizobium strains diversity.</title>
        <authorList>
            <person name="Urquiaga M.C.O."/>
            <person name="Hungria M."/>
            <person name="Delamuta J.R.M."/>
            <person name="Klepa M.S."/>
        </authorList>
    </citation>
    <scope>NUCLEOTIDE SEQUENCE [LARGE SCALE GENOMIC DNA]</scope>
    <source>
        <strain evidence="1 2">CNPSo 3426</strain>
    </source>
</reference>
<dbReference type="Gene3D" id="3.40.50.300">
    <property type="entry name" value="P-loop containing nucleotide triphosphate hydrolases"/>
    <property type="match status" value="1"/>
</dbReference>
<comment type="caution">
    <text evidence="1">The sequence shown here is derived from an EMBL/GenBank/DDBJ whole genome shotgun (WGS) entry which is preliminary data.</text>
</comment>
<evidence type="ECO:0000313" key="1">
    <source>
        <dbReference type="EMBL" id="TFV75300.1"/>
    </source>
</evidence>
<dbReference type="SUPFAM" id="SSF52540">
    <property type="entry name" value="P-loop containing nucleoside triphosphate hydrolases"/>
    <property type="match status" value="1"/>
</dbReference>
<sequence length="408" mass="44559">MLSPPNRAMALQVFKDLGYEREMSPADEPPPVDSFDAYNDVAPAAPAHVGAAENLPWLDMTGWDGRAIPERKWAIKDRVPLRQAGLFSGEGGTGKSIIELMKNVAHVTAKDWLGTLPEPGPAFYLGAEDDQDEIHIRLAAIAQHYGVTFRDLTDGGLHVLPLLGQDATLVAPTKSGKVELTALYRRLYEAAGDIKPRNISIDTLSRAFSGNEIDRVQVYAFAMHMQALAKVADGSVTVLSHPSLQGINSGSGLSGSTAWHGAFRFRQYLKGVKGEDGEQADNDLRELEFKKNQYGPRGETLVLRYQRGLFLPEGGASSLDKLAREAKTEETFLDLLRRFAGQGRNVSATPTAPNYAPTAFADDPDAKRLGFRKADFKDAMARLFSAGKVHIENYGRPSRPASRLAVKQ</sequence>
<protein>
    <submittedName>
        <fullName evidence="1">ATPase</fullName>
    </submittedName>
</protein>
<accession>A0A4Y9P4H6</accession>
<dbReference type="Pfam" id="PF13481">
    <property type="entry name" value="AAA_25"/>
    <property type="match status" value="1"/>
</dbReference>
<dbReference type="Proteomes" id="UP000297700">
    <property type="component" value="Unassembled WGS sequence"/>
</dbReference>
<organism evidence="1 2">
    <name type="scientific">Bradyrhizobium frederickii</name>
    <dbReference type="NCBI Taxonomy" id="2560054"/>
    <lineage>
        <taxon>Bacteria</taxon>
        <taxon>Pseudomonadati</taxon>
        <taxon>Pseudomonadota</taxon>
        <taxon>Alphaproteobacteria</taxon>
        <taxon>Hyphomicrobiales</taxon>
        <taxon>Nitrobacteraceae</taxon>
        <taxon>Bradyrhizobium</taxon>
    </lineage>
</organism>
<dbReference type="EMBL" id="SPQS01000008">
    <property type="protein sequence ID" value="TFV75300.1"/>
    <property type="molecule type" value="Genomic_DNA"/>
</dbReference>
<name>A0A4Y9P4H6_9BRAD</name>
<evidence type="ECO:0000313" key="2">
    <source>
        <dbReference type="Proteomes" id="UP000297700"/>
    </source>
</evidence>
<dbReference type="InterPro" id="IPR027417">
    <property type="entry name" value="P-loop_NTPase"/>
</dbReference>